<dbReference type="EMBL" id="FOJG01000001">
    <property type="protein sequence ID" value="SEW03178.1"/>
    <property type="molecule type" value="Genomic_DNA"/>
</dbReference>
<dbReference type="InterPro" id="IPR036291">
    <property type="entry name" value="NAD(P)-bd_dom_sf"/>
</dbReference>
<dbReference type="AlphaFoldDB" id="A0A1I0NP23"/>
<feature type="domain" description="NAD-dependent epimerase/dehydratase" evidence="2">
    <location>
        <begin position="5"/>
        <end position="139"/>
    </location>
</feature>
<sequence>MSKKVLITGGAGFIGSNLALKLIDKGYQITVLDSLSPQIHGETPESTSPLFKQIKDKVTFIHGTVTSREDWKKAIAGQHIIVHYAAETGTGQSMYEIQKYVDVNINGTAIMLDLLANHPHTISKVVVASSRSIYGEGKYMSKELGVVYPGHRTDDYMLKGDFEVKYPGCDAPLTLLPTDETSKIHPSSVYGITKQNQEQMIMTVCPTIGIAPVAFRYQNVYGPGQSLSNPYTGILSIFSTRIRNGNDINIFEDGLESRDFVFIDDVVSATILGIEKDSANGEVFNVGFGEATDVLTVAKTLIKYYGIEVPVKVSGNYRLGDIRHNFADLTKIKKLLDFSPAFNFDAGVKKFAEWVMQQEIMEDKYSKSIEEMKSRGLYK</sequence>
<comment type="similarity">
    <text evidence="1">Belongs to the NAD(P)-dependent epimerase/dehydratase family.</text>
</comment>
<dbReference type="SUPFAM" id="SSF51735">
    <property type="entry name" value="NAD(P)-binding Rossmann-fold domains"/>
    <property type="match status" value="1"/>
</dbReference>
<evidence type="ECO:0000256" key="1">
    <source>
        <dbReference type="ARBA" id="ARBA00007637"/>
    </source>
</evidence>
<reference evidence="4" key="1">
    <citation type="submission" date="2016-10" db="EMBL/GenBank/DDBJ databases">
        <authorList>
            <person name="Varghese N."/>
            <person name="Submissions S."/>
        </authorList>
    </citation>
    <scope>NUCLEOTIDE SEQUENCE [LARGE SCALE GENOMIC DNA]</scope>
    <source>
        <strain evidence="4">DSM 3695</strain>
    </source>
</reference>
<proteinExistence type="inferred from homology"/>
<dbReference type="PRINTS" id="PR01713">
    <property type="entry name" value="NUCEPIMERASE"/>
</dbReference>
<dbReference type="Proteomes" id="UP000199310">
    <property type="component" value="Unassembled WGS sequence"/>
</dbReference>
<protein>
    <submittedName>
        <fullName evidence="3">dTDP-L-rhamnose 4-epimerase</fullName>
    </submittedName>
</protein>
<dbReference type="OrthoDB" id="9811743at2"/>
<accession>A0A1I0NP23</accession>
<keyword evidence="4" id="KW-1185">Reference proteome</keyword>
<name>A0A1I0NP23_9BACT</name>
<evidence type="ECO:0000259" key="2">
    <source>
        <dbReference type="Pfam" id="PF01370"/>
    </source>
</evidence>
<gene>
    <name evidence="3" type="ORF">SAMN04488122_0291</name>
</gene>
<dbReference type="RefSeq" id="WP_089896741.1">
    <property type="nucleotide sequence ID" value="NZ_FOJG01000001.1"/>
</dbReference>
<dbReference type="InterPro" id="IPR001509">
    <property type="entry name" value="Epimerase_deHydtase"/>
</dbReference>
<evidence type="ECO:0000313" key="4">
    <source>
        <dbReference type="Proteomes" id="UP000199310"/>
    </source>
</evidence>
<organism evidence="3 4">
    <name type="scientific">Chitinophaga arvensicola</name>
    <dbReference type="NCBI Taxonomy" id="29529"/>
    <lineage>
        <taxon>Bacteria</taxon>
        <taxon>Pseudomonadati</taxon>
        <taxon>Bacteroidota</taxon>
        <taxon>Chitinophagia</taxon>
        <taxon>Chitinophagales</taxon>
        <taxon>Chitinophagaceae</taxon>
        <taxon>Chitinophaga</taxon>
    </lineage>
</organism>
<dbReference type="PANTHER" id="PTHR43000">
    <property type="entry name" value="DTDP-D-GLUCOSE 4,6-DEHYDRATASE-RELATED"/>
    <property type="match status" value="1"/>
</dbReference>
<feature type="domain" description="NAD-dependent epimerase/dehydratase" evidence="2">
    <location>
        <begin position="177"/>
        <end position="287"/>
    </location>
</feature>
<dbReference type="Gene3D" id="3.40.50.720">
    <property type="entry name" value="NAD(P)-binding Rossmann-like Domain"/>
    <property type="match status" value="1"/>
</dbReference>
<evidence type="ECO:0000313" key="3">
    <source>
        <dbReference type="EMBL" id="SEW03178.1"/>
    </source>
</evidence>
<dbReference type="Pfam" id="PF01370">
    <property type="entry name" value="Epimerase"/>
    <property type="match status" value="2"/>
</dbReference>
<dbReference type="STRING" id="29529.SAMN04488122_0291"/>